<dbReference type="Pfam" id="PF19062">
    <property type="entry name" value="DUF5758"/>
    <property type="match status" value="1"/>
</dbReference>
<gene>
    <name evidence="1" type="ORF">Moumou_00250</name>
</gene>
<evidence type="ECO:0000313" key="1">
    <source>
        <dbReference type="EMBL" id="AGC01794.1"/>
    </source>
</evidence>
<evidence type="ECO:0000313" key="2">
    <source>
        <dbReference type="Proteomes" id="UP000201640"/>
    </source>
</evidence>
<accession>L7RBE4</accession>
<dbReference type="InterPro" id="IPR043919">
    <property type="entry name" value="DUF5758"/>
</dbReference>
<dbReference type="RefSeq" id="YP_007354230.1">
    <property type="nucleotide sequence ID" value="NC_020104.1"/>
</dbReference>
<keyword evidence="2" id="KW-1185">Reference proteome</keyword>
<dbReference type="Proteomes" id="UP000201640">
    <property type="component" value="Segment"/>
</dbReference>
<organism evidence="1 2">
    <name type="scientific">Acanthamoeba polyphaga moumouvirus</name>
    <dbReference type="NCBI Taxonomy" id="1269028"/>
    <lineage>
        <taxon>Viruses</taxon>
        <taxon>Varidnaviria</taxon>
        <taxon>Bamfordvirae</taxon>
        <taxon>Nucleocytoviricota</taxon>
        <taxon>Megaviricetes</taxon>
        <taxon>Imitervirales</taxon>
        <taxon>Mimiviridae</taxon>
        <taxon>Megamimivirinae</taxon>
        <taxon>Moumouvirus</taxon>
    </lineage>
</organism>
<sequence>MYFLLSLIFKFFVWILNYIFDFDQINFRLGRPGLYKFDYSIIGYKKVDRCPNKYYKKGIYHRKYSDIILELEIPAGARIIRSNQSKDIDELRCDKAIIREVITTKPYKNFKKNKHIYFSHYDNNFIYRIGQIIEPHLFNDNINENNVSGIHFYKNFRDAMICNYL</sequence>
<name>L7RBE4_9VIRU</name>
<protein>
    <submittedName>
        <fullName evidence="1">Uncharacterized protein</fullName>
    </submittedName>
</protein>
<dbReference type="EMBL" id="JX962719">
    <property type="protein sequence ID" value="AGC01794.1"/>
    <property type="molecule type" value="Genomic_DNA"/>
</dbReference>
<reference evidence="1 2" key="1">
    <citation type="journal article" date="2012" name="Genome Biol. Evol.">
        <title>Related Giant Viruses in Distant Locations and Different Habitats: Acanthamoeba polyphaga moumouvirus Represents a Third Lineage of the Mimiviridae That Is Close to the Megavirus Lineage.</title>
        <authorList>
            <person name="Yoosuf N."/>
            <person name="Yutin N."/>
            <person name="Colson P."/>
            <person name="Shabalina S.A."/>
            <person name="Pagnier I."/>
            <person name="Robert C."/>
            <person name="Azza S."/>
            <person name="Klose T."/>
            <person name="Wong J."/>
            <person name="Rossmann M.G."/>
            <person name="La Scola B."/>
            <person name="Raoult D."/>
            <person name="Koonin E.V."/>
        </authorList>
    </citation>
    <scope>NUCLEOTIDE SEQUENCE [LARGE SCALE GENOMIC DNA]</scope>
    <source>
        <strain evidence="1 2">M10A</strain>
    </source>
</reference>
<dbReference type="KEGG" id="vg:14445342"/>
<dbReference type="GeneID" id="14445342"/>
<dbReference type="OrthoDB" id="39920at10239"/>
<proteinExistence type="predicted"/>